<dbReference type="Pfam" id="PF07738">
    <property type="entry name" value="Sad1_UNC"/>
    <property type="match status" value="1"/>
</dbReference>
<dbReference type="PANTHER" id="PTHR12911:SF8">
    <property type="entry name" value="KLAROID PROTEIN-RELATED"/>
    <property type="match status" value="1"/>
</dbReference>
<sequence>MSKDSPLTLRTKTPITKTTKLVKPLHDETSPSETPTDDAASRQQSKFSLRNVRRVRSALFVSALFYTTFAPNWMKMKHIGLCFCFTLRVLCLLYALVPGSDCALNCDADFYHNLWFTGLGPDFALGTAGGNIVAEMTTPTLGLSFSSSYRSSASAWNAYYQVEDSDIVPPLVVIDDQLRIGQCWSIANDKGHITIQLAAPINVTHFTFYYPDYREVRVPDLQAAPKNIVAWVLVDEENLGTKRTAFVTRPAQYFACGKKKADPTLTRGKLFVQALSLEFTPQKGVKQSFKTDPGVKELVAGVIVVQILNNWGADHTCLYRVAVNGEENLRDSAA</sequence>
<comment type="caution">
    <text evidence="7">The sequence shown here is derived from an EMBL/GenBank/DDBJ whole genome shotgun (WGS) entry which is preliminary data.</text>
</comment>
<dbReference type="PROSITE" id="PS51469">
    <property type="entry name" value="SUN"/>
    <property type="match status" value="1"/>
</dbReference>
<dbReference type="PANTHER" id="PTHR12911">
    <property type="entry name" value="SAD1/UNC-84-LIKE PROTEIN-RELATED"/>
    <property type="match status" value="1"/>
</dbReference>
<dbReference type="Gene3D" id="2.60.120.260">
    <property type="entry name" value="Galactose-binding domain-like"/>
    <property type="match status" value="1"/>
</dbReference>
<keyword evidence="4" id="KW-0472">Membrane</keyword>
<keyword evidence="2" id="KW-0812">Transmembrane</keyword>
<evidence type="ECO:0000256" key="1">
    <source>
        <dbReference type="ARBA" id="ARBA00004370"/>
    </source>
</evidence>
<dbReference type="Proteomes" id="UP001498398">
    <property type="component" value="Unassembled WGS sequence"/>
</dbReference>
<keyword evidence="3" id="KW-1133">Transmembrane helix</keyword>
<keyword evidence="8" id="KW-1185">Reference proteome</keyword>
<accession>A0ABR1J0U6</accession>
<dbReference type="EMBL" id="JBANRG010000056">
    <property type="protein sequence ID" value="KAK7442958.1"/>
    <property type="molecule type" value="Genomic_DNA"/>
</dbReference>
<evidence type="ECO:0000313" key="8">
    <source>
        <dbReference type="Proteomes" id="UP001498398"/>
    </source>
</evidence>
<dbReference type="InterPro" id="IPR045119">
    <property type="entry name" value="SUN1-5"/>
</dbReference>
<evidence type="ECO:0000256" key="3">
    <source>
        <dbReference type="ARBA" id="ARBA00022989"/>
    </source>
</evidence>
<organism evidence="7 8">
    <name type="scientific">Marasmiellus scandens</name>
    <dbReference type="NCBI Taxonomy" id="2682957"/>
    <lineage>
        <taxon>Eukaryota</taxon>
        <taxon>Fungi</taxon>
        <taxon>Dikarya</taxon>
        <taxon>Basidiomycota</taxon>
        <taxon>Agaricomycotina</taxon>
        <taxon>Agaricomycetes</taxon>
        <taxon>Agaricomycetidae</taxon>
        <taxon>Agaricales</taxon>
        <taxon>Marasmiineae</taxon>
        <taxon>Omphalotaceae</taxon>
        <taxon>Marasmiellus</taxon>
    </lineage>
</organism>
<name>A0ABR1J0U6_9AGAR</name>
<evidence type="ECO:0000259" key="6">
    <source>
        <dbReference type="PROSITE" id="PS51469"/>
    </source>
</evidence>
<proteinExistence type="predicted"/>
<evidence type="ECO:0000256" key="4">
    <source>
        <dbReference type="ARBA" id="ARBA00023136"/>
    </source>
</evidence>
<feature type="region of interest" description="Disordered" evidence="5">
    <location>
        <begin position="1"/>
        <end position="45"/>
    </location>
</feature>
<comment type="subcellular location">
    <subcellularLocation>
        <location evidence="1">Membrane</location>
    </subcellularLocation>
</comment>
<feature type="domain" description="SUN" evidence="6">
    <location>
        <begin position="129"/>
        <end position="328"/>
    </location>
</feature>
<evidence type="ECO:0000256" key="2">
    <source>
        <dbReference type="ARBA" id="ARBA00022692"/>
    </source>
</evidence>
<feature type="compositionally biased region" description="Low complexity" evidence="5">
    <location>
        <begin position="1"/>
        <end position="22"/>
    </location>
</feature>
<evidence type="ECO:0000256" key="5">
    <source>
        <dbReference type="SAM" id="MobiDB-lite"/>
    </source>
</evidence>
<protein>
    <submittedName>
        <fullName evidence="7">SUN domain-containing protein 3</fullName>
    </submittedName>
</protein>
<evidence type="ECO:0000313" key="7">
    <source>
        <dbReference type="EMBL" id="KAK7442958.1"/>
    </source>
</evidence>
<reference evidence="7 8" key="1">
    <citation type="submission" date="2024-01" db="EMBL/GenBank/DDBJ databases">
        <title>A draft genome for the cacao thread blight pathogen Marasmiellus scandens.</title>
        <authorList>
            <person name="Baruah I.K."/>
            <person name="Leung J."/>
            <person name="Bukari Y."/>
            <person name="Amoako-Attah I."/>
            <person name="Meinhardt L.W."/>
            <person name="Bailey B.A."/>
            <person name="Cohen S.P."/>
        </authorList>
    </citation>
    <scope>NUCLEOTIDE SEQUENCE [LARGE SCALE GENOMIC DNA]</scope>
    <source>
        <strain evidence="7 8">GH-19</strain>
    </source>
</reference>
<dbReference type="InterPro" id="IPR012919">
    <property type="entry name" value="SUN_dom"/>
</dbReference>
<gene>
    <name evidence="7" type="primary">SUN3_1</name>
    <name evidence="7" type="ORF">VKT23_015902</name>
</gene>